<evidence type="ECO:0000313" key="3">
    <source>
        <dbReference type="EMBL" id="RIE16382.1"/>
    </source>
</evidence>
<keyword evidence="4" id="KW-1185">Reference proteome</keyword>
<accession>A0A398DLC9</accession>
<evidence type="ECO:0008006" key="5">
    <source>
        <dbReference type="Google" id="ProtNLM"/>
    </source>
</evidence>
<evidence type="ECO:0000313" key="4">
    <source>
        <dbReference type="Proteomes" id="UP000266113"/>
    </source>
</evidence>
<proteinExistence type="predicted"/>
<dbReference type="Proteomes" id="UP000266113">
    <property type="component" value="Unassembled WGS sequence"/>
</dbReference>
<dbReference type="AlphaFoldDB" id="A0A398DLC9"/>
<dbReference type="EMBL" id="QXIY01000030">
    <property type="protein sequence ID" value="RIE16382.1"/>
    <property type="molecule type" value="Genomic_DNA"/>
</dbReference>
<evidence type="ECO:0000256" key="1">
    <source>
        <dbReference type="SAM" id="MobiDB-lite"/>
    </source>
</evidence>
<keyword evidence="2" id="KW-0472">Membrane</keyword>
<dbReference type="OrthoDB" id="9849308at2"/>
<name>A0A398DLC9_9BACT</name>
<feature type="compositionally biased region" description="Polar residues" evidence="1">
    <location>
        <begin position="8"/>
        <end position="18"/>
    </location>
</feature>
<feature type="region of interest" description="Disordered" evidence="1">
    <location>
        <begin position="1"/>
        <end position="24"/>
    </location>
</feature>
<reference evidence="3 4" key="1">
    <citation type="submission" date="2018-09" db="EMBL/GenBank/DDBJ databases">
        <title>Discovery and Ecogenomic Context for Candidatus Cryosericales, a Global Caldiserica Order Active in Thawing Permafrost.</title>
        <authorList>
            <person name="Martinez M.A."/>
            <person name="Woodcroft B.J."/>
            <person name="Ignacio Espinoza J.C."/>
            <person name="Zayed A."/>
            <person name="Singleton C.M."/>
            <person name="Boyd J."/>
            <person name="Li Y.-F."/>
            <person name="Purvine S."/>
            <person name="Maughan H."/>
            <person name="Hodgkins S.B."/>
            <person name="Anderson D."/>
            <person name="Sederholm M."/>
            <person name="Temperton B."/>
            <person name="Saleska S.R."/>
            <person name="Tyson G.W."/>
            <person name="Rich V.I."/>
        </authorList>
    </citation>
    <scope>NUCLEOTIDE SEQUENCE [LARGE SCALE GENOMIC DNA]</scope>
    <source>
        <strain evidence="3 4">SMC1</strain>
    </source>
</reference>
<evidence type="ECO:0000256" key="2">
    <source>
        <dbReference type="SAM" id="Phobius"/>
    </source>
</evidence>
<keyword evidence="2" id="KW-0812">Transmembrane</keyword>
<dbReference type="RefSeq" id="WP_119085961.1">
    <property type="nucleotide sequence ID" value="NZ_QXIY01000030.1"/>
</dbReference>
<organism evidence="3 4">
    <name type="scientific">Candidatus Cryosericum septentrionale</name>
    <dbReference type="NCBI Taxonomy" id="2290913"/>
    <lineage>
        <taxon>Bacteria</taxon>
        <taxon>Pseudomonadati</taxon>
        <taxon>Caldisericota/Cryosericota group</taxon>
        <taxon>Candidatus Cryosericota</taxon>
        <taxon>Candidatus Cryosericia</taxon>
        <taxon>Candidatus Cryosericales</taxon>
        <taxon>Candidatus Cryosericaceae</taxon>
        <taxon>Candidatus Cryosericum</taxon>
    </lineage>
</organism>
<sequence>MDYGPSHVQGQEYQQRTNGTGGDMPTGHRPCPFCHSVIPWESERCPSCGRVLIERVGRGPSQIPPSVSRSARRISWWSSGARPVLARVREAMLRAGRRSWTRVRSVPGDSWSTTSRGTSWSAFQPARFPARSWWLGSIPTPTKQERQILFIASALMVVLFVVALLVR</sequence>
<keyword evidence="2" id="KW-1133">Transmembrane helix</keyword>
<protein>
    <recommendedName>
        <fullName evidence="5">Zinc ribbon domain-containing protein</fullName>
    </recommendedName>
</protein>
<gene>
    <name evidence="3" type="ORF">SMC1_06460</name>
</gene>
<comment type="caution">
    <text evidence="3">The sequence shown here is derived from an EMBL/GenBank/DDBJ whole genome shotgun (WGS) entry which is preliminary data.</text>
</comment>
<feature type="transmembrane region" description="Helical" evidence="2">
    <location>
        <begin position="148"/>
        <end position="166"/>
    </location>
</feature>